<dbReference type="GeneID" id="12354371"/>
<protein>
    <submittedName>
        <fullName evidence="1">Uncharacterized protein</fullName>
    </submittedName>
</protein>
<accession>H9M824</accession>
<dbReference type="RefSeq" id="YP_006234256.1">
    <property type="nucleotide sequence ID" value="NC_017755.1"/>
</dbReference>
<gene>
    <name evidence="1" type="primary">ORF109_1</name>
    <name evidence="1" type="ORF">HusqMp13</name>
</gene>
<proteinExistence type="predicted"/>
<reference evidence="1" key="1">
    <citation type="journal article" date="2012" name="PLoS ONE">
        <title>The Mitochondrial Genome of the Lycophyte Huperzia squarrosa: The Most Archaic Form in Vascular Plants.</title>
        <authorList>
            <person name="Liu Y."/>
            <person name="Wang B."/>
            <person name="Cui P."/>
            <person name="Li L."/>
            <person name="Xue J.Y."/>
            <person name="Yu J."/>
            <person name="Qiu Y.L."/>
        </authorList>
    </citation>
    <scope>NUCLEOTIDE SEQUENCE</scope>
</reference>
<sequence length="109" mass="12600">MEHLHVMETCLSGIIEGYGGIFQFATNPPRFIHYTQVLFRFSVGASFTTYSCLYYLDDPSSTYYHPKDKEAVYYKASFYFLFSFARKQPERALNKALSSDWLAPSSGDY</sequence>
<geneLocation type="mitochondrion" evidence="1"/>
<organism evidence="1">
    <name type="scientific">Phlegmariurus squarrosus</name>
    <name type="common">Rock tassel fern</name>
    <name type="synonym">Lycopodium squarrosum</name>
    <dbReference type="NCBI Taxonomy" id="73615"/>
    <lineage>
        <taxon>Eukaryota</taxon>
        <taxon>Viridiplantae</taxon>
        <taxon>Streptophyta</taxon>
        <taxon>Embryophyta</taxon>
        <taxon>Tracheophyta</taxon>
        <taxon>Lycopodiopsida</taxon>
        <taxon>Lycopodiales</taxon>
        <taxon>Lycopodiaceae</taxon>
        <taxon>Huperzioideae</taxon>
        <taxon>Phlegmariurus</taxon>
    </lineage>
</organism>
<evidence type="ECO:0000313" key="1">
    <source>
        <dbReference type="EMBL" id="AEV55731.1"/>
    </source>
</evidence>
<dbReference type="EMBL" id="JQ002659">
    <property type="protein sequence ID" value="AEV55731.1"/>
    <property type="molecule type" value="Genomic_DNA"/>
</dbReference>
<name>H9M824_PHLSQ</name>
<keyword evidence="1" id="KW-0496">Mitochondrion</keyword>
<dbReference type="AlphaFoldDB" id="H9M824"/>